<evidence type="ECO:0000256" key="1">
    <source>
        <dbReference type="PROSITE-ProRule" id="PRU00325"/>
    </source>
</evidence>
<dbReference type="EnsemblMetazoa" id="CLYHEMT018302.1">
    <property type="protein sequence ID" value="CLYHEMP018302.1"/>
    <property type="gene ID" value="CLYHEMG018302"/>
</dbReference>
<dbReference type="Proteomes" id="UP000594262">
    <property type="component" value="Unplaced"/>
</dbReference>
<dbReference type="GO" id="GO:0008270">
    <property type="term" value="F:zinc ion binding"/>
    <property type="evidence" value="ECO:0007669"/>
    <property type="project" value="UniProtKB-KW"/>
</dbReference>
<dbReference type="InterPro" id="IPR007527">
    <property type="entry name" value="Znf_SWIM"/>
</dbReference>
<evidence type="ECO:0000256" key="2">
    <source>
        <dbReference type="SAM" id="MobiDB-lite"/>
    </source>
</evidence>
<feature type="region of interest" description="Disordered" evidence="2">
    <location>
        <begin position="1268"/>
        <end position="1290"/>
    </location>
</feature>
<sequence length="1448" mass="163816">MNTISIEDICNEAEGVIQQEIITDSIDGNQDIITVIQVNEEDASQETISSTQTDIGDLSALATVAEYVPLLKDINNIAGNQCYDISAANMENESTVFDDLDNDSKTESLEDSMVLSEESAKDMSVMVTPGEYFVTTTFDEMLQILQDYFDRTATKFVVQKRTKDFGLKDENFDLMKHRIQWEDTKTQSNQSEYSFLPFDGVPHITVGHYVMHCQFGSDHNALQKEKKKLLREKDAKKTRNVKNPTKKCGCPAKINIKQVIKFPEFKVNKKTERRKRSCAGLLKEQYQRDKSKITTEMFFMGRLPVMEEHKFHELLEGREFAKENVHRDLIIKAQELYFLNRSITDIAAELQSYVVNELFYKQEPPDKSRRKYNPTTKDLRNYIGKIRQLERFNKEDIIRMDSLISSIHKEENNTKVLFNSEQENILDLQDTSSEDENTHPNQLECLSPSLNKNNHHILSFLFCYQTQEHQRLLKRYGATAFLTEVNPSLTVKRALTFKFFVVFVQTNVDFQPVGFIVFSKRRNDGLKDGFSTLKNWNSSWAPKYLFIDSTDEMINASTKVFPDVPYFLNIHSCESQWLDYLLTPSNELSVFDDDIMVFLRNMASSFSENSLSLAASSLEESSVWLKSINLRTWFQSEWLPIAKKWVGGYRPEDLFVFDHLKYDLTSCLQVFVDLLSDSTKGCSGFVGMVESLHRITVNEEYAKYIIRNREQNDLGNKLRVEEHLTDGMIGIPSFIANHLYSTCKEASEQQFEVVEGTQVGVFHINTDASEPEVDNAAEETNAESEPLENVVAPKPENEIILEQDQVMTADSEQLQPQTENGITTEESNILSNVLENCLLQTMEIPNMEVLPNSSSTENPSMIAETEVVDSDPSEFIASNEITLESNVEVKETSVQQVVFAQQMPEETTLSEQEEMVNSLHPPHVGKQETIVQDAKKLGTSTPKPAEKALPNDIELASLEQIDDENSVEEPNKEEESKGLSEREDQQIDEAVNNMNEYTVSFGDSTSYPFCTCSHWQQHKLPCHHMFHVFQAVPGWGFDMLSPVYRMNNKLHFDHSCIETHQKSKISHLLNKAVQTSEELPCTVQTPQNRDIFQPISSLQMTGQLHRQVSDLLFHLNKSSFLFKDIVTYKRLRNQLTDLFKASHVTLTNDNPSKPPNGPTHNNSVLTTLKNAGSIQRAQNIDPKKVKVKVAPRATSLNLTQGNAVNIEEINRLLAAVSQLVSEDEIIKANEANAIIVNNSDIQETFQESSPSESLTNINDETQSKLVITRQSPDKSASPISTDTNDTSISISETPTTIDSIINLQPLIHPGIKRDTSQILTQTENDKMDDQSLNNKVSILEYLPLLKKKCVTPEDIANGKLEQLASQEVAPLTNSDNTQLADPQCQIAISQSSEPIITDQTSVLSLLKAHSVTGPKAPSIKINPNKTGNQSNSKASEIIVKNVVIKTEI</sequence>
<evidence type="ECO:0000259" key="3">
    <source>
        <dbReference type="PROSITE" id="PS50966"/>
    </source>
</evidence>
<dbReference type="GeneID" id="136814842"/>
<evidence type="ECO:0000313" key="4">
    <source>
        <dbReference type="EnsemblMetazoa" id="CLYHEMP018302.1"/>
    </source>
</evidence>
<dbReference type="OrthoDB" id="5973923at2759"/>
<dbReference type="PANTHER" id="PTHR47456:SF1">
    <property type="entry name" value="PHD-TYPE DOMAIN-CONTAINING PROTEIN"/>
    <property type="match status" value="1"/>
</dbReference>
<dbReference type="PANTHER" id="PTHR47456">
    <property type="entry name" value="PHD-TYPE DOMAIN-CONTAINING PROTEIN"/>
    <property type="match status" value="1"/>
</dbReference>
<dbReference type="RefSeq" id="XP_066927371.1">
    <property type="nucleotide sequence ID" value="XM_067071270.1"/>
</dbReference>
<dbReference type="GO" id="GO:0003700">
    <property type="term" value="F:DNA-binding transcription factor activity"/>
    <property type="evidence" value="ECO:0007669"/>
    <property type="project" value="InterPro"/>
</dbReference>
<reference evidence="4" key="1">
    <citation type="submission" date="2021-01" db="UniProtKB">
        <authorList>
            <consortium name="EnsemblMetazoa"/>
        </authorList>
    </citation>
    <scope>IDENTIFICATION</scope>
</reference>
<feature type="region of interest" description="Disordered" evidence="2">
    <location>
        <begin position="960"/>
        <end position="984"/>
    </location>
</feature>
<protein>
    <recommendedName>
        <fullName evidence="3">SWIM-type domain-containing protein</fullName>
    </recommendedName>
</protein>
<keyword evidence="1" id="KW-0862">Zinc</keyword>
<feature type="compositionally biased region" description="Basic and acidic residues" evidence="2">
    <location>
        <begin position="969"/>
        <end position="984"/>
    </location>
</feature>
<feature type="compositionally biased region" description="Low complexity" evidence="2">
    <location>
        <begin position="1277"/>
        <end position="1290"/>
    </location>
</feature>
<evidence type="ECO:0000313" key="5">
    <source>
        <dbReference type="Proteomes" id="UP000594262"/>
    </source>
</evidence>
<name>A0A7M5X6H2_9CNID</name>
<accession>A0A7M5X6H2</accession>
<organism evidence="4 5">
    <name type="scientific">Clytia hemisphaerica</name>
    <dbReference type="NCBI Taxonomy" id="252671"/>
    <lineage>
        <taxon>Eukaryota</taxon>
        <taxon>Metazoa</taxon>
        <taxon>Cnidaria</taxon>
        <taxon>Hydrozoa</taxon>
        <taxon>Hydroidolina</taxon>
        <taxon>Leptothecata</taxon>
        <taxon>Obeliida</taxon>
        <taxon>Clytiidae</taxon>
        <taxon>Clytia</taxon>
    </lineage>
</organism>
<keyword evidence="5" id="KW-1185">Reference proteome</keyword>
<feature type="region of interest" description="Disordered" evidence="2">
    <location>
        <begin position="1413"/>
        <end position="1432"/>
    </location>
</feature>
<feature type="domain" description="SWIM-type" evidence="3">
    <location>
        <begin position="997"/>
        <end position="1033"/>
    </location>
</feature>
<keyword evidence="1" id="KW-0863">Zinc-finger</keyword>
<proteinExistence type="predicted"/>
<dbReference type="PROSITE" id="PS50966">
    <property type="entry name" value="ZF_SWIM"/>
    <property type="match status" value="1"/>
</dbReference>
<dbReference type="InterPro" id="IPR029309">
    <property type="entry name" value="CaRF"/>
</dbReference>
<feature type="compositionally biased region" description="Polar residues" evidence="2">
    <location>
        <begin position="1421"/>
        <end position="1432"/>
    </location>
</feature>
<keyword evidence="1" id="KW-0479">Metal-binding</keyword>
<dbReference type="Pfam" id="PF15299">
    <property type="entry name" value="ALS2CR8"/>
    <property type="match status" value="1"/>
</dbReference>